<dbReference type="InterPro" id="IPR041577">
    <property type="entry name" value="RT_RNaseH_2"/>
</dbReference>
<dbReference type="AlphaFoldDB" id="A0A6A6KIM5"/>
<feature type="compositionally biased region" description="Polar residues" evidence="1">
    <location>
        <begin position="48"/>
        <end position="65"/>
    </location>
</feature>
<comment type="caution">
    <text evidence="3">The sequence shown here is derived from an EMBL/GenBank/DDBJ whole genome shotgun (WGS) entry which is preliminary data.</text>
</comment>
<keyword evidence="4" id="KW-1185">Reference proteome</keyword>
<dbReference type="SUPFAM" id="SSF56672">
    <property type="entry name" value="DNA/RNA polymerases"/>
    <property type="match status" value="1"/>
</dbReference>
<gene>
    <name evidence="3" type="ORF">GH714_013267</name>
</gene>
<evidence type="ECO:0000259" key="2">
    <source>
        <dbReference type="Pfam" id="PF17919"/>
    </source>
</evidence>
<feature type="region of interest" description="Disordered" evidence="1">
    <location>
        <begin position="44"/>
        <end position="65"/>
    </location>
</feature>
<dbReference type="PANTHER" id="PTHR34072">
    <property type="entry name" value="ENZYMATIC POLYPROTEIN-RELATED"/>
    <property type="match status" value="1"/>
</dbReference>
<evidence type="ECO:0000313" key="3">
    <source>
        <dbReference type="EMBL" id="KAF2288781.1"/>
    </source>
</evidence>
<name>A0A6A6KIM5_HEVBR</name>
<dbReference type="Pfam" id="PF17919">
    <property type="entry name" value="RT_RNaseH_2"/>
    <property type="match status" value="1"/>
</dbReference>
<dbReference type="InterPro" id="IPR043128">
    <property type="entry name" value="Rev_trsase/Diguanyl_cyclase"/>
</dbReference>
<organism evidence="3 4">
    <name type="scientific">Hevea brasiliensis</name>
    <name type="common">Para rubber tree</name>
    <name type="synonym">Siphonia brasiliensis</name>
    <dbReference type="NCBI Taxonomy" id="3981"/>
    <lineage>
        <taxon>Eukaryota</taxon>
        <taxon>Viridiplantae</taxon>
        <taxon>Streptophyta</taxon>
        <taxon>Embryophyta</taxon>
        <taxon>Tracheophyta</taxon>
        <taxon>Spermatophyta</taxon>
        <taxon>Magnoliopsida</taxon>
        <taxon>eudicotyledons</taxon>
        <taxon>Gunneridae</taxon>
        <taxon>Pentapetalae</taxon>
        <taxon>rosids</taxon>
        <taxon>fabids</taxon>
        <taxon>Malpighiales</taxon>
        <taxon>Euphorbiaceae</taxon>
        <taxon>Crotonoideae</taxon>
        <taxon>Micrandreae</taxon>
        <taxon>Hevea</taxon>
    </lineage>
</organism>
<dbReference type="CDD" id="cd09274">
    <property type="entry name" value="RNase_HI_RT_Ty3"/>
    <property type="match status" value="1"/>
</dbReference>
<dbReference type="PANTHER" id="PTHR34072:SF55">
    <property type="entry name" value="DNA_RNA POLYMERASES SUPERFAMILY PROTEIN"/>
    <property type="match status" value="1"/>
</dbReference>
<evidence type="ECO:0000256" key="1">
    <source>
        <dbReference type="SAM" id="MobiDB-lite"/>
    </source>
</evidence>
<reference evidence="3 4" key="1">
    <citation type="journal article" date="2020" name="Mol. Plant">
        <title>The Chromosome-Based Rubber Tree Genome Provides New Insights into Spurge Genome Evolution and Rubber Biosynthesis.</title>
        <authorList>
            <person name="Liu J."/>
            <person name="Shi C."/>
            <person name="Shi C.C."/>
            <person name="Li W."/>
            <person name="Zhang Q.J."/>
            <person name="Zhang Y."/>
            <person name="Li K."/>
            <person name="Lu H.F."/>
            <person name="Shi C."/>
            <person name="Zhu S.T."/>
            <person name="Xiao Z.Y."/>
            <person name="Nan H."/>
            <person name="Yue Y."/>
            <person name="Zhu X.G."/>
            <person name="Wu Y."/>
            <person name="Hong X.N."/>
            <person name="Fan G.Y."/>
            <person name="Tong Y."/>
            <person name="Zhang D."/>
            <person name="Mao C.L."/>
            <person name="Liu Y.L."/>
            <person name="Hao S.J."/>
            <person name="Liu W.Q."/>
            <person name="Lv M.Q."/>
            <person name="Zhang H.B."/>
            <person name="Liu Y."/>
            <person name="Hu-Tang G.R."/>
            <person name="Wang J.P."/>
            <person name="Wang J.H."/>
            <person name="Sun Y.H."/>
            <person name="Ni S.B."/>
            <person name="Chen W.B."/>
            <person name="Zhang X.C."/>
            <person name="Jiao Y.N."/>
            <person name="Eichler E.E."/>
            <person name="Li G.H."/>
            <person name="Liu X."/>
            <person name="Gao L.Z."/>
        </authorList>
    </citation>
    <scope>NUCLEOTIDE SEQUENCE [LARGE SCALE GENOMIC DNA]</scope>
    <source>
        <strain evidence="4">cv. GT1</strain>
        <tissue evidence="3">Leaf</tissue>
    </source>
</reference>
<accession>A0A6A6KIM5</accession>
<feature type="domain" description="Reverse transcriptase/retrotransposon-derived protein RNase H-like" evidence="2">
    <location>
        <begin position="85"/>
        <end position="179"/>
    </location>
</feature>
<dbReference type="Gene3D" id="3.30.70.270">
    <property type="match status" value="1"/>
</dbReference>
<protein>
    <recommendedName>
        <fullName evidence="2">Reverse transcriptase/retrotransposon-derived protein RNase H-like domain-containing protein</fullName>
    </recommendedName>
</protein>
<dbReference type="Proteomes" id="UP000467840">
    <property type="component" value="Chromosome 8"/>
</dbReference>
<evidence type="ECO:0000313" key="4">
    <source>
        <dbReference type="Proteomes" id="UP000467840"/>
    </source>
</evidence>
<proteinExistence type="predicted"/>
<dbReference type="InterPro" id="IPR043502">
    <property type="entry name" value="DNA/RNA_pol_sf"/>
</dbReference>
<sequence length="248" mass="27679">MGDSNELRALIRETSEQNAESCPGGAQVQDLTRQLREFVSVMGGTNGKGTDTAISSSSSRLNTTTRPEERLELRQTGGMVPSFHWTVEAATSFDALKTALSQAPVLQLPNFDDEFIVECDASGVGIGAVLQQSSHPIPFFSRKLADQHHKLAAYESELIGLAKAVVHWRPYLWGRQFLIRTDHYSLKYLLEQRLTTSPQQHWLSKLLGFDFRVEYKAGQQNIVVDALSQQDEEQCTSMAVLQPIMLLL</sequence>
<dbReference type="EMBL" id="JAAGAX010000016">
    <property type="protein sequence ID" value="KAF2288781.1"/>
    <property type="molecule type" value="Genomic_DNA"/>
</dbReference>